<gene>
    <name evidence="1" type="ORF">LSH36_683g03022</name>
</gene>
<dbReference type="EMBL" id="JAODUP010000685">
    <property type="protein sequence ID" value="KAK2145369.1"/>
    <property type="molecule type" value="Genomic_DNA"/>
</dbReference>
<feature type="non-terminal residue" evidence="1">
    <location>
        <position position="1"/>
    </location>
</feature>
<sequence length="87" mass="9784">SFIPTAVRKWNSLDNAIKVATTLNSFKCTVKKLMFKSTAGRYNNRFNGNSSVNLMPIRVGLSALKHQLYTRGIALVTNYVTSQHEYS</sequence>
<keyword evidence="2" id="KW-1185">Reference proteome</keyword>
<name>A0AAD9J2Z0_9ANNE</name>
<protein>
    <submittedName>
        <fullName evidence="1">Uncharacterized protein</fullName>
    </submittedName>
</protein>
<organism evidence="1 2">
    <name type="scientific">Paralvinella palmiformis</name>
    <dbReference type="NCBI Taxonomy" id="53620"/>
    <lineage>
        <taxon>Eukaryota</taxon>
        <taxon>Metazoa</taxon>
        <taxon>Spiralia</taxon>
        <taxon>Lophotrochozoa</taxon>
        <taxon>Annelida</taxon>
        <taxon>Polychaeta</taxon>
        <taxon>Sedentaria</taxon>
        <taxon>Canalipalpata</taxon>
        <taxon>Terebellida</taxon>
        <taxon>Terebelliformia</taxon>
        <taxon>Alvinellidae</taxon>
        <taxon>Paralvinella</taxon>
    </lineage>
</organism>
<evidence type="ECO:0000313" key="1">
    <source>
        <dbReference type="EMBL" id="KAK2145369.1"/>
    </source>
</evidence>
<dbReference type="Proteomes" id="UP001208570">
    <property type="component" value="Unassembled WGS sequence"/>
</dbReference>
<comment type="caution">
    <text evidence="1">The sequence shown here is derived from an EMBL/GenBank/DDBJ whole genome shotgun (WGS) entry which is preliminary data.</text>
</comment>
<dbReference type="AlphaFoldDB" id="A0AAD9J2Z0"/>
<accession>A0AAD9J2Z0</accession>
<evidence type="ECO:0000313" key="2">
    <source>
        <dbReference type="Proteomes" id="UP001208570"/>
    </source>
</evidence>
<proteinExistence type="predicted"/>
<reference evidence="1" key="1">
    <citation type="journal article" date="2023" name="Mol. Biol. Evol.">
        <title>Third-Generation Sequencing Reveals the Adaptive Role of the Epigenome in Three Deep-Sea Polychaetes.</title>
        <authorList>
            <person name="Perez M."/>
            <person name="Aroh O."/>
            <person name="Sun Y."/>
            <person name="Lan Y."/>
            <person name="Juniper S.K."/>
            <person name="Young C.R."/>
            <person name="Angers B."/>
            <person name="Qian P.Y."/>
        </authorList>
    </citation>
    <scope>NUCLEOTIDE SEQUENCE</scope>
    <source>
        <strain evidence="1">P08H-3</strain>
    </source>
</reference>